<comment type="caution">
    <text evidence="2">The sequence shown here is derived from an EMBL/GenBank/DDBJ whole genome shotgun (WGS) entry which is preliminary data.</text>
</comment>
<feature type="compositionally biased region" description="Basic and acidic residues" evidence="1">
    <location>
        <begin position="153"/>
        <end position="163"/>
    </location>
</feature>
<evidence type="ECO:0000313" key="2">
    <source>
        <dbReference type="EMBL" id="GAA4678822.1"/>
    </source>
</evidence>
<proteinExistence type="predicted"/>
<dbReference type="RefSeq" id="WP_345378620.1">
    <property type="nucleotide sequence ID" value="NZ_BAABIC010000003.1"/>
</dbReference>
<gene>
    <name evidence="2" type="ORF">GCM10023215_09740</name>
</gene>
<feature type="compositionally biased region" description="Basic and acidic residues" evidence="1">
    <location>
        <begin position="69"/>
        <end position="97"/>
    </location>
</feature>
<reference evidence="3" key="1">
    <citation type="journal article" date="2019" name="Int. J. Syst. Evol. Microbiol.">
        <title>The Global Catalogue of Microorganisms (GCM) 10K type strain sequencing project: providing services to taxonomists for standard genome sequencing and annotation.</title>
        <authorList>
            <consortium name="The Broad Institute Genomics Platform"/>
            <consortium name="The Broad Institute Genome Sequencing Center for Infectious Disease"/>
            <person name="Wu L."/>
            <person name="Ma J."/>
        </authorList>
    </citation>
    <scope>NUCLEOTIDE SEQUENCE [LARGE SCALE GENOMIC DNA]</scope>
    <source>
        <strain evidence="3">JCM 18055</strain>
    </source>
</reference>
<dbReference type="EMBL" id="BAABIC010000003">
    <property type="protein sequence ID" value="GAA4678822.1"/>
    <property type="molecule type" value="Genomic_DNA"/>
</dbReference>
<evidence type="ECO:0000313" key="3">
    <source>
        <dbReference type="Proteomes" id="UP001500325"/>
    </source>
</evidence>
<feature type="compositionally biased region" description="Basic and acidic residues" evidence="1">
    <location>
        <begin position="1"/>
        <end position="56"/>
    </location>
</feature>
<keyword evidence="3" id="KW-1185">Reference proteome</keyword>
<dbReference type="Proteomes" id="UP001500325">
    <property type="component" value="Unassembled WGS sequence"/>
</dbReference>
<sequence length="239" mass="26732">MDDAFGSRDPRLAADRRDEAAADRDQIAEHRDEFSRLRDSAAADRDDRAQARDTDANPHPGQLLAHLRTLAERLTPRPGGDDASTRPGDDTGPREQHAPGAVLLPREEANAAAQLLLDTITLLESNHALRAQAARDRQDSARDRSAAAQDRSSAAHDRDDSSADRQQAALDREQVDYRTDFQTLQQQLVATLERTWEAGSLVHQTLRSSRERITETKQILMHLHARDHAPCRARDRVPR</sequence>
<feature type="region of interest" description="Disordered" evidence="1">
    <location>
        <begin position="133"/>
        <end position="167"/>
    </location>
</feature>
<evidence type="ECO:0000256" key="1">
    <source>
        <dbReference type="SAM" id="MobiDB-lite"/>
    </source>
</evidence>
<organism evidence="2 3">
    <name type="scientific">Pseudonocardia yuanmonensis</name>
    <dbReference type="NCBI Taxonomy" id="1095914"/>
    <lineage>
        <taxon>Bacteria</taxon>
        <taxon>Bacillati</taxon>
        <taxon>Actinomycetota</taxon>
        <taxon>Actinomycetes</taxon>
        <taxon>Pseudonocardiales</taxon>
        <taxon>Pseudonocardiaceae</taxon>
        <taxon>Pseudonocardia</taxon>
    </lineage>
</organism>
<accession>A0ABP8W3G0</accession>
<feature type="region of interest" description="Disordered" evidence="1">
    <location>
        <begin position="1"/>
        <end position="98"/>
    </location>
</feature>
<name>A0ABP8W3G0_9PSEU</name>
<protein>
    <submittedName>
        <fullName evidence="2">Uncharacterized protein</fullName>
    </submittedName>
</protein>
<feature type="compositionally biased region" description="Basic and acidic residues" evidence="1">
    <location>
        <begin position="133"/>
        <end position="145"/>
    </location>
</feature>